<dbReference type="EMBL" id="RKST01000003">
    <property type="protein sequence ID" value="RUM99146.1"/>
    <property type="molecule type" value="Genomic_DNA"/>
</dbReference>
<accession>A0A432VAK9</accession>
<dbReference type="Gene3D" id="3.30.1370.60">
    <property type="entry name" value="Hypothetical oxidoreductase yiak, domain 2"/>
    <property type="match status" value="1"/>
</dbReference>
<gene>
    <name evidence="3" type="ORF">EET67_04555</name>
</gene>
<dbReference type="GO" id="GO:0016491">
    <property type="term" value="F:oxidoreductase activity"/>
    <property type="evidence" value="ECO:0007669"/>
    <property type="project" value="UniProtKB-KW"/>
</dbReference>
<organism evidence="3 4">
    <name type="scientific">Borborobacter arsenicus</name>
    <dbReference type="NCBI Taxonomy" id="1851146"/>
    <lineage>
        <taxon>Bacteria</taxon>
        <taxon>Pseudomonadati</taxon>
        <taxon>Pseudomonadota</taxon>
        <taxon>Alphaproteobacteria</taxon>
        <taxon>Hyphomicrobiales</taxon>
        <taxon>Phyllobacteriaceae</taxon>
        <taxon>Borborobacter</taxon>
    </lineage>
</organism>
<evidence type="ECO:0000313" key="4">
    <source>
        <dbReference type="Proteomes" id="UP000281647"/>
    </source>
</evidence>
<comment type="similarity">
    <text evidence="1">Belongs to the LDH2/MDH2 oxidoreductase family.</text>
</comment>
<dbReference type="PANTHER" id="PTHR11091">
    <property type="entry name" value="OXIDOREDUCTASE-RELATED"/>
    <property type="match status" value="1"/>
</dbReference>
<dbReference type="Pfam" id="PF02615">
    <property type="entry name" value="Ldh_2"/>
    <property type="match status" value="1"/>
</dbReference>
<dbReference type="InterPro" id="IPR003767">
    <property type="entry name" value="Malate/L-lactate_DH-like"/>
</dbReference>
<comment type="caution">
    <text evidence="3">The sequence shown here is derived from an EMBL/GenBank/DDBJ whole genome shotgun (WGS) entry which is preliminary data.</text>
</comment>
<keyword evidence="4" id="KW-1185">Reference proteome</keyword>
<evidence type="ECO:0000256" key="1">
    <source>
        <dbReference type="ARBA" id="ARBA00006056"/>
    </source>
</evidence>
<evidence type="ECO:0000313" key="3">
    <source>
        <dbReference type="EMBL" id="RUM99146.1"/>
    </source>
</evidence>
<dbReference type="PANTHER" id="PTHR11091:SF0">
    <property type="entry name" value="MALATE DEHYDROGENASE"/>
    <property type="match status" value="1"/>
</dbReference>
<dbReference type="InterPro" id="IPR043144">
    <property type="entry name" value="Mal/L-sulf/L-lact_DH-like_ah"/>
</dbReference>
<evidence type="ECO:0000256" key="2">
    <source>
        <dbReference type="ARBA" id="ARBA00023002"/>
    </source>
</evidence>
<keyword evidence="2" id="KW-0560">Oxidoreductase</keyword>
<dbReference type="AlphaFoldDB" id="A0A432VAK9"/>
<protein>
    <submittedName>
        <fullName evidence="3">Ldh family oxidoreductase</fullName>
    </submittedName>
</protein>
<dbReference type="Proteomes" id="UP000281647">
    <property type="component" value="Unassembled WGS sequence"/>
</dbReference>
<proteinExistence type="inferred from homology"/>
<dbReference type="InterPro" id="IPR036111">
    <property type="entry name" value="Mal/L-sulfo/L-lacto_DH-like_sf"/>
</dbReference>
<sequence>MKAARLRSGSDITAETITIQLDALEEICVAAALRCGADAEAAHAVARASVDAEASGQKTVGLAHFLDYLDSWRAGRIKAGARPVLTRPLPAIIHSDAGGGVAHLGFDTAFEELVETGRTLGVGIFAQANAYTCGSLGYFTARLARRGLLALAATNGPALLAGSGATKPTFCTNPLAFAAPRADGPPLLIDQASSAAAFVSIRRAAEEGKPIPEGWALDKSGKPTTDPREAMRGALLAFGGARGANIALMVEVLSAGLAGANWSLDAPSFSEGSQSPGAGLFVLAIDAQAIAPGFAERLDRQLQRLGRDYCVHIPGLSKNAARQSSEISGLAVQRVLLDRIAEAGR</sequence>
<dbReference type="Gene3D" id="1.10.1530.10">
    <property type="match status" value="1"/>
</dbReference>
<dbReference type="InterPro" id="IPR043143">
    <property type="entry name" value="Mal/L-sulf/L-lact_DH-like_NADP"/>
</dbReference>
<reference evidence="3 4" key="1">
    <citation type="submission" date="2018-11" db="EMBL/GenBank/DDBJ databases">
        <title>Pseudaminobacter arsenicus sp. nov., an arsenic-resistant bacterium isolated from arsenic-rich aquifers.</title>
        <authorList>
            <person name="Mu Y."/>
        </authorList>
    </citation>
    <scope>NUCLEOTIDE SEQUENCE [LARGE SCALE GENOMIC DNA]</scope>
    <source>
        <strain evidence="3 4">CB3</strain>
    </source>
</reference>
<name>A0A432VAK9_9HYPH</name>
<dbReference type="SUPFAM" id="SSF89733">
    <property type="entry name" value="L-sulfolactate dehydrogenase-like"/>
    <property type="match status" value="1"/>
</dbReference>
<dbReference type="RefSeq" id="WP_128624669.1">
    <property type="nucleotide sequence ID" value="NZ_ML133508.1"/>
</dbReference>
<dbReference type="OrthoDB" id="9811519at2"/>